<feature type="domain" description="CRAL-TRIO" evidence="1">
    <location>
        <begin position="1"/>
        <end position="68"/>
    </location>
</feature>
<dbReference type="GO" id="GO:1902936">
    <property type="term" value="F:phosphatidylinositol bisphosphate binding"/>
    <property type="evidence" value="ECO:0007669"/>
    <property type="project" value="TreeGrafter"/>
</dbReference>
<evidence type="ECO:0000313" key="3">
    <source>
        <dbReference type="RefSeq" id="XP_014487546.1"/>
    </source>
</evidence>
<dbReference type="Gene3D" id="3.40.525.10">
    <property type="entry name" value="CRAL-TRIO lipid binding domain"/>
    <property type="match status" value="1"/>
</dbReference>
<gene>
    <name evidence="3" type="primary">LOC106751222</name>
</gene>
<dbReference type="InterPro" id="IPR036865">
    <property type="entry name" value="CRAL-TRIO_dom_sf"/>
</dbReference>
<dbReference type="InterPro" id="IPR001251">
    <property type="entry name" value="CRAL-TRIO_dom"/>
</dbReference>
<dbReference type="PROSITE" id="PS50191">
    <property type="entry name" value="CRAL_TRIO"/>
    <property type="match status" value="1"/>
</dbReference>
<dbReference type="SUPFAM" id="SSF52087">
    <property type="entry name" value="CRAL/TRIO domain"/>
    <property type="match status" value="1"/>
</dbReference>
<dbReference type="Pfam" id="PF00650">
    <property type="entry name" value="CRAL_TRIO"/>
    <property type="match status" value="1"/>
</dbReference>
<dbReference type="OrthoDB" id="6736570at2759"/>
<protein>
    <submittedName>
        <fullName evidence="3">Retinaldehyde-binding protein 1-like</fullName>
    </submittedName>
</protein>
<dbReference type="CDD" id="cd00170">
    <property type="entry name" value="SEC14"/>
    <property type="match status" value="1"/>
</dbReference>
<proteinExistence type="predicted"/>
<dbReference type="PRINTS" id="PR00180">
    <property type="entry name" value="CRETINALDHBP"/>
</dbReference>
<dbReference type="GeneID" id="106751222"/>
<reference evidence="3" key="1">
    <citation type="submission" date="2025-08" db="UniProtKB">
        <authorList>
            <consortium name="RefSeq"/>
        </authorList>
    </citation>
    <scope>IDENTIFICATION</scope>
</reference>
<evidence type="ECO:0000313" key="2">
    <source>
        <dbReference type="Proteomes" id="UP000515204"/>
    </source>
</evidence>
<sequence>MKEFVWVADTTGFTIGHVGRLNLQSIKKIMYYIQDTLPIRLKAVHIINTSPIVEMAYNMIKPFISAELIHLREVMKWRDIRSDSGPIQEQTSGNITSISPRVSILSRNSCPHMRNYLNHP</sequence>
<dbReference type="GO" id="GO:0016020">
    <property type="term" value="C:membrane"/>
    <property type="evidence" value="ECO:0007669"/>
    <property type="project" value="TreeGrafter"/>
</dbReference>
<accession>A0A6P3Y903</accession>
<dbReference type="KEGG" id="dqu:106751222"/>
<dbReference type="PANTHER" id="PTHR10174:SF213">
    <property type="entry name" value="CRAL-TRIO DOMAIN-CONTAINING PROTEIN"/>
    <property type="match status" value="1"/>
</dbReference>
<dbReference type="Proteomes" id="UP000515204">
    <property type="component" value="Unplaced"/>
</dbReference>
<organism evidence="2 3">
    <name type="scientific">Dinoponera quadriceps</name>
    <name type="common">South American ant</name>
    <dbReference type="NCBI Taxonomy" id="609295"/>
    <lineage>
        <taxon>Eukaryota</taxon>
        <taxon>Metazoa</taxon>
        <taxon>Ecdysozoa</taxon>
        <taxon>Arthropoda</taxon>
        <taxon>Hexapoda</taxon>
        <taxon>Insecta</taxon>
        <taxon>Pterygota</taxon>
        <taxon>Neoptera</taxon>
        <taxon>Endopterygota</taxon>
        <taxon>Hymenoptera</taxon>
        <taxon>Apocrita</taxon>
        <taxon>Aculeata</taxon>
        <taxon>Formicoidea</taxon>
        <taxon>Formicidae</taxon>
        <taxon>Ponerinae</taxon>
        <taxon>Ponerini</taxon>
        <taxon>Dinoponera</taxon>
    </lineage>
</organism>
<dbReference type="AlphaFoldDB" id="A0A6P3Y903"/>
<dbReference type="RefSeq" id="XP_014487546.1">
    <property type="nucleotide sequence ID" value="XM_014632060.1"/>
</dbReference>
<dbReference type="PANTHER" id="PTHR10174">
    <property type="entry name" value="ALPHA-TOCOPHEROL TRANSFER PROTEIN-RELATED"/>
    <property type="match status" value="1"/>
</dbReference>
<name>A0A6P3Y903_DINQU</name>
<evidence type="ECO:0000259" key="1">
    <source>
        <dbReference type="PROSITE" id="PS50191"/>
    </source>
</evidence>
<keyword evidence="2" id="KW-1185">Reference proteome</keyword>